<keyword evidence="3" id="KW-1185">Reference proteome</keyword>
<comment type="caution">
    <text evidence="2">The sequence shown here is derived from an EMBL/GenBank/DDBJ whole genome shotgun (WGS) entry which is preliminary data.</text>
</comment>
<name>A0A8K0G818_IGNLU</name>
<evidence type="ECO:0000313" key="3">
    <source>
        <dbReference type="Proteomes" id="UP000801492"/>
    </source>
</evidence>
<dbReference type="OrthoDB" id="6782438at2759"/>
<evidence type="ECO:0000256" key="1">
    <source>
        <dbReference type="SAM" id="MobiDB-lite"/>
    </source>
</evidence>
<feature type="region of interest" description="Disordered" evidence="1">
    <location>
        <begin position="1"/>
        <end position="22"/>
    </location>
</feature>
<dbReference type="EMBL" id="VTPC01006276">
    <property type="protein sequence ID" value="KAF2895065.1"/>
    <property type="molecule type" value="Genomic_DNA"/>
</dbReference>
<accession>A0A8K0G818</accession>
<organism evidence="2 3">
    <name type="scientific">Ignelater luminosus</name>
    <name type="common">Cucubano</name>
    <name type="synonym">Pyrophorus luminosus</name>
    <dbReference type="NCBI Taxonomy" id="2038154"/>
    <lineage>
        <taxon>Eukaryota</taxon>
        <taxon>Metazoa</taxon>
        <taxon>Ecdysozoa</taxon>
        <taxon>Arthropoda</taxon>
        <taxon>Hexapoda</taxon>
        <taxon>Insecta</taxon>
        <taxon>Pterygota</taxon>
        <taxon>Neoptera</taxon>
        <taxon>Endopterygota</taxon>
        <taxon>Coleoptera</taxon>
        <taxon>Polyphaga</taxon>
        <taxon>Elateriformia</taxon>
        <taxon>Elateroidea</taxon>
        <taxon>Elateridae</taxon>
        <taxon>Agrypninae</taxon>
        <taxon>Pyrophorini</taxon>
        <taxon>Ignelater</taxon>
    </lineage>
</organism>
<dbReference type="Proteomes" id="UP000801492">
    <property type="component" value="Unassembled WGS sequence"/>
</dbReference>
<protein>
    <submittedName>
        <fullName evidence="2">Uncharacterized protein</fullName>
    </submittedName>
</protein>
<dbReference type="AlphaFoldDB" id="A0A8K0G818"/>
<proteinExistence type="predicted"/>
<sequence>MKDQENSKDIIPVSEDKTARQGQPRFTLSAEKYLVSPSTSQMRMELSATALTIDRFGLSDRATAAVASIRREKNRARKTLQFTEGLSPLRGLHFDGRKDNTVALEQNGAKFYRHEVVEKHISLIKEQGQFLEYVAPASGTGFNIANSIFQNISESHYDLNTLVTIGCDATVTNTGLINGVIRHIELILKIPLQWFVCILHFNELPLRHLFAQFDETKSGPKSFNGAIRKQLTGCEKLVVSKI</sequence>
<evidence type="ECO:0000313" key="2">
    <source>
        <dbReference type="EMBL" id="KAF2895065.1"/>
    </source>
</evidence>
<feature type="compositionally biased region" description="Basic and acidic residues" evidence="1">
    <location>
        <begin position="1"/>
        <end position="19"/>
    </location>
</feature>
<gene>
    <name evidence="2" type="ORF">ILUMI_11110</name>
</gene>
<reference evidence="2" key="1">
    <citation type="submission" date="2019-08" db="EMBL/GenBank/DDBJ databases">
        <title>The genome of the North American firefly Photinus pyralis.</title>
        <authorList>
            <consortium name="Photinus pyralis genome working group"/>
            <person name="Fallon T.R."/>
            <person name="Sander Lower S.E."/>
            <person name="Weng J.-K."/>
        </authorList>
    </citation>
    <scope>NUCLEOTIDE SEQUENCE</scope>
    <source>
        <strain evidence="2">TRF0915ILg1</strain>
        <tissue evidence="2">Whole body</tissue>
    </source>
</reference>